<feature type="domain" description="Sec20 C-terminal" evidence="12">
    <location>
        <begin position="180"/>
        <end position="269"/>
    </location>
</feature>
<evidence type="ECO:0000313" key="13">
    <source>
        <dbReference type="EMBL" id="EOO01935.1"/>
    </source>
</evidence>
<comment type="similarity">
    <text evidence="9">Belongs to the SEC20 family.</text>
</comment>
<dbReference type="GO" id="GO:0005484">
    <property type="term" value="F:SNAP receptor activity"/>
    <property type="evidence" value="ECO:0007669"/>
    <property type="project" value="InterPro"/>
</dbReference>
<feature type="compositionally biased region" description="Basic and acidic residues" evidence="11">
    <location>
        <begin position="358"/>
        <end position="377"/>
    </location>
</feature>
<dbReference type="GO" id="GO:0031201">
    <property type="term" value="C:SNARE complex"/>
    <property type="evidence" value="ECO:0007669"/>
    <property type="project" value="TreeGrafter"/>
</dbReference>
<evidence type="ECO:0000313" key="14">
    <source>
        <dbReference type="Proteomes" id="UP000014074"/>
    </source>
</evidence>
<feature type="region of interest" description="Disordered" evidence="11">
    <location>
        <begin position="81"/>
        <end position="101"/>
    </location>
</feature>
<dbReference type="AlphaFoldDB" id="R8BRM1"/>
<feature type="region of interest" description="Disordered" evidence="11">
    <location>
        <begin position="328"/>
        <end position="377"/>
    </location>
</feature>
<evidence type="ECO:0000256" key="8">
    <source>
        <dbReference type="ARBA" id="ARBA00023136"/>
    </source>
</evidence>
<name>R8BRM1_PHAM7</name>
<evidence type="ECO:0000256" key="10">
    <source>
        <dbReference type="SAM" id="Coils"/>
    </source>
</evidence>
<feature type="compositionally biased region" description="Polar residues" evidence="11">
    <location>
        <begin position="140"/>
        <end position="153"/>
    </location>
</feature>
<evidence type="ECO:0000259" key="12">
    <source>
        <dbReference type="Pfam" id="PF03908"/>
    </source>
</evidence>
<dbReference type="PANTHER" id="PTHR12825:SF0">
    <property type="entry name" value="VESICLE TRANSPORT PROTEIN SEC20"/>
    <property type="match status" value="1"/>
</dbReference>
<evidence type="ECO:0000256" key="5">
    <source>
        <dbReference type="ARBA" id="ARBA00022892"/>
    </source>
</evidence>
<dbReference type="InterPro" id="IPR056173">
    <property type="entry name" value="Sec20_C"/>
</dbReference>
<keyword evidence="14" id="KW-1185">Reference proteome</keyword>
<dbReference type="HOGENOM" id="CLU_038503_0_0_1"/>
<evidence type="ECO:0000256" key="9">
    <source>
        <dbReference type="ARBA" id="ARBA00037934"/>
    </source>
</evidence>
<dbReference type="eggNOG" id="ENOG502S7WD">
    <property type="taxonomic scope" value="Eukaryota"/>
</dbReference>
<keyword evidence="2" id="KW-0813">Transport</keyword>
<keyword evidence="8" id="KW-0472">Membrane</keyword>
<comment type="subcellular location">
    <subcellularLocation>
        <location evidence="1">Endoplasmic reticulum membrane</location>
        <topology evidence="1">Single-pass type IV membrane protein</topology>
    </subcellularLocation>
</comment>
<evidence type="ECO:0000256" key="7">
    <source>
        <dbReference type="ARBA" id="ARBA00023054"/>
    </source>
</evidence>
<reference evidence="14" key="1">
    <citation type="journal article" date="2013" name="Genome Announc.">
        <title>Draft genome sequence of the ascomycete Phaeoacremonium aleophilum strain UCR-PA7, a causal agent of the esca disease complex in grapevines.</title>
        <authorList>
            <person name="Blanco-Ulate B."/>
            <person name="Rolshausen P."/>
            <person name="Cantu D."/>
        </authorList>
    </citation>
    <scope>NUCLEOTIDE SEQUENCE [LARGE SCALE GENOMIC DNA]</scope>
    <source>
        <strain evidence="14">UCR-PA7</strain>
    </source>
</reference>
<feature type="coiled-coil region" evidence="10">
    <location>
        <begin position="3"/>
        <end position="33"/>
    </location>
</feature>
<dbReference type="PANTHER" id="PTHR12825">
    <property type="entry name" value="BNIP1-RELATED"/>
    <property type="match status" value="1"/>
</dbReference>
<accession>R8BRM1</accession>
<dbReference type="Proteomes" id="UP000014074">
    <property type="component" value="Unassembled WGS sequence"/>
</dbReference>
<evidence type="ECO:0000256" key="6">
    <source>
        <dbReference type="ARBA" id="ARBA00022989"/>
    </source>
</evidence>
<dbReference type="GeneID" id="19322828"/>
<dbReference type="EMBL" id="KB932943">
    <property type="protein sequence ID" value="EOO01935.1"/>
    <property type="molecule type" value="Genomic_DNA"/>
</dbReference>
<evidence type="ECO:0000256" key="3">
    <source>
        <dbReference type="ARBA" id="ARBA00022692"/>
    </source>
</evidence>
<feature type="region of interest" description="Disordered" evidence="11">
    <location>
        <begin position="139"/>
        <end position="180"/>
    </location>
</feature>
<keyword evidence="6" id="KW-1133">Transmembrane helix</keyword>
<evidence type="ECO:0000256" key="4">
    <source>
        <dbReference type="ARBA" id="ARBA00022824"/>
    </source>
</evidence>
<dbReference type="GO" id="GO:0005789">
    <property type="term" value="C:endoplasmic reticulum membrane"/>
    <property type="evidence" value="ECO:0007669"/>
    <property type="project" value="UniProtKB-SubCell"/>
</dbReference>
<dbReference type="KEGG" id="tmn:UCRPA7_2566"/>
<keyword evidence="5" id="KW-0931">ER-Golgi transport</keyword>
<gene>
    <name evidence="13" type="ORF">UCRPA7_2566</name>
</gene>
<proteinExistence type="inferred from homology"/>
<feature type="compositionally biased region" description="Basic and acidic residues" evidence="11">
    <location>
        <begin position="328"/>
        <end position="339"/>
    </location>
</feature>
<keyword evidence="4" id="KW-0256">Endoplasmic reticulum</keyword>
<feature type="compositionally biased region" description="Basic and acidic residues" evidence="11">
    <location>
        <begin position="161"/>
        <end position="172"/>
    </location>
</feature>
<dbReference type="GO" id="GO:0006890">
    <property type="term" value="P:retrograde vesicle-mediated transport, Golgi to endoplasmic reticulum"/>
    <property type="evidence" value="ECO:0007669"/>
    <property type="project" value="InterPro"/>
</dbReference>
<evidence type="ECO:0000256" key="1">
    <source>
        <dbReference type="ARBA" id="ARBA00004163"/>
    </source>
</evidence>
<sequence>MSFEALQERLAALQDTTSQLKELIDRLANLKFQPGSVPLSSSISSLDEKESNVATELGAEINQILREEEEDLELLQEEIADLRGGRPGSEAEHNKTRLKDGARSCRVSFRKAQLAAAHSLAAAQRLERELLLASYAAASQANTPTRSGASSPAPSLYPRRRREDAARSKAEAENPELAASSDVTASFRRLHALTQTQLQMSAAAMQTLGDSTQQLKQLGQSYNRLDDLLASSKDLLGTLLHSQKSDTWYLQTALYMLMVTAGWLVFRRLLAVGRLGGDGGARVEVDGDARRIMVCEDELDAVPTVQVGKGQTQTEKGDPDSMVEKVGKIIDGQDEKQEDGIDGVRNASEQAQPNPKKRMWEEDKEAAKEAERIKDEL</sequence>
<organism evidence="13 14">
    <name type="scientific">Phaeoacremonium minimum (strain UCR-PA7)</name>
    <name type="common">Esca disease fungus</name>
    <name type="synonym">Togninia minima</name>
    <dbReference type="NCBI Taxonomy" id="1286976"/>
    <lineage>
        <taxon>Eukaryota</taxon>
        <taxon>Fungi</taxon>
        <taxon>Dikarya</taxon>
        <taxon>Ascomycota</taxon>
        <taxon>Pezizomycotina</taxon>
        <taxon>Sordariomycetes</taxon>
        <taxon>Sordariomycetidae</taxon>
        <taxon>Togniniales</taxon>
        <taxon>Togniniaceae</taxon>
        <taxon>Phaeoacremonium</taxon>
    </lineage>
</organism>
<dbReference type="Pfam" id="PF03908">
    <property type="entry name" value="Sec20"/>
    <property type="match status" value="1"/>
</dbReference>
<keyword evidence="7 10" id="KW-0175">Coiled coil</keyword>
<protein>
    <submittedName>
        <fullName evidence="13">Putative sec20 domain-containing protein</fullName>
    </submittedName>
</protein>
<evidence type="ECO:0000256" key="2">
    <source>
        <dbReference type="ARBA" id="ARBA00022448"/>
    </source>
</evidence>
<dbReference type="RefSeq" id="XP_007913329.1">
    <property type="nucleotide sequence ID" value="XM_007915138.1"/>
</dbReference>
<dbReference type="InterPro" id="IPR005606">
    <property type="entry name" value="Sec20"/>
</dbReference>
<evidence type="ECO:0000256" key="11">
    <source>
        <dbReference type="SAM" id="MobiDB-lite"/>
    </source>
</evidence>
<dbReference type="OrthoDB" id="46868at2759"/>
<keyword evidence="3" id="KW-0812">Transmembrane</keyword>